<gene>
    <name evidence="1" type="ORF">TanjilG_10533</name>
</gene>
<accession>A0A1J7FW47</accession>
<organism evidence="1 2">
    <name type="scientific">Lupinus angustifolius</name>
    <name type="common">Narrow-leaved blue lupine</name>
    <dbReference type="NCBI Taxonomy" id="3871"/>
    <lineage>
        <taxon>Eukaryota</taxon>
        <taxon>Viridiplantae</taxon>
        <taxon>Streptophyta</taxon>
        <taxon>Embryophyta</taxon>
        <taxon>Tracheophyta</taxon>
        <taxon>Spermatophyta</taxon>
        <taxon>Magnoliopsida</taxon>
        <taxon>eudicotyledons</taxon>
        <taxon>Gunneridae</taxon>
        <taxon>Pentapetalae</taxon>
        <taxon>rosids</taxon>
        <taxon>fabids</taxon>
        <taxon>Fabales</taxon>
        <taxon>Fabaceae</taxon>
        <taxon>Papilionoideae</taxon>
        <taxon>50 kb inversion clade</taxon>
        <taxon>genistoids sensu lato</taxon>
        <taxon>core genistoids</taxon>
        <taxon>Genisteae</taxon>
        <taxon>Lupinus</taxon>
    </lineage>
</organism>
<name>A0A1J7FW47_LUPAN</name>
<evidence type="ECO:0000313" key="1">
    <source>
        <dbReference type="EMBL" id="OIV92323.1"/>
    </source>
</evidence>
<reference evidence="1 2" key="1">
    <citation type="journal article" date="2017" name="Plant Biotechnol. J.">
        <title>A comprehensive draft genome sequence for lupin (Lupinus angustifolius), an emerging health food: insights into plant-microbe interactions and legume evolution.</title>
        <authorList>
            <person name="Hane J.K."/>
            <person name="Ming Y."/>
            <person name="Kamphuis L.G."/>
            <person name="Nelson M.N."/>
            <person name="Garg G."/>
            <person name="Atkins C.A."/>
            <person name="Bayer P.E."/>
            <person name="Bravo A."/>
            <person name="Bringans S."/>
            <person name="Cannon S."/>
            <person name="Edwards D."/>
            <person name="Foley R."/>
            <person name="Gao L.L."/>
            <person name="Harrison M.J."/>
            <person name="Huang W."/>
            <person name="Hurgobin B."/>
            <person name="Li S."/>
            <person name="Liu C.W."/>
            <person name="McGrath A."/>
            <person name="Morahan G."/>
            <person name="Murray J."/>
            <person name="Weller J."/>
            <person name="Jian J."/>
            <person name="Singh K.B."/>
        </authorList>
    </citation>
    <scope>NUCLEOTIDE SEQUENCE [LARGE SCALE GENOMIC DNA]</scope>
    <source>
        <strain evidence="2">cv. Tanjil</strain>
        <tissue evidence="1">Whole plant</tissue>
    </source>
</reference>
<dbReference type="EMBL" id="CM007379">
    <property type="protein sequence ID" value="OIV92323.1"/>
    <property type="molecule type" value="Genomic_DNA"/>
</dbReference>
<protein>
    <submittedName>
        <fullName evidence="1">Uncharacterized protein</fullName>
    </submittedName>
</protein>
<dbReference type="Gramene" id="OIV92323">
    <property type="protein sequence ID" value="OIV92323"/>
    <property type="gene ID" value="TanjilG_10533"/>
</dbReference>
<dbReference type="Proteomes" id="UP000188354">
    <property type="component" value="Chromosome LG19"/>
</dbReference>
<dbReference type="OMA" id="ENIADEC"/>
<proteinExistence type="predicted"/>
<sequence length="276" mass="30977">MNMHSNNLVDLPSMLSSLSKLRSVWVQSSSEFQLTQDFRRILDGLSDVNVTELETSKISKHSLRSFLIGMGSCSQVFNTLSSSISQELTANVSSDFSLLGDNYPSWLTYTGEGNSVLFEVPQVNDYCLQGMVLCVAYSSTPENIADECLTGVLIVNNTNSFIQLYKRDTVMSLNDDEWQGIVSSLAPHDKVEIFVSFEHRLTVKKTTLYLIYGDSIDGEMEPSSGSMIPDKMLLDPDLTKPNLTEPMKLVTMLSNLDQKETRKNSWFWCNCFAPKK</sequence>
<evidence type="ECO:0000313" key="2">
    <source>
        <dbReference type="Proteomes" id="UP000188354"/>
    </source>
</evidence>
<keyword evidence="2" id="KW-1185">Reference proteome</keyword>
<dbReference type="AlphaFoldDB" id="A0A1J7FW47"/>